<evidence type="ECO:0000256" key="4">
    <source>
        <dbReference type="ARBA" id="ARBA00036539"/>
    </source>
</evidence>
<dbReference type="InterPro" id="IPR037171">
    <property type="entry name" value="NagB/RpiA_transferase-like"/>
</dbReference>
<dbReference type="PANTHER" id="PTHR23407">
    <property type="entry name" value="ATPASE INHIBITOR/5-FORMYLTETRAHYDROFOLATE CYCLO-LIGASE"/>
    <property type="match status" value="1"/>
</dbReference>
<keyword evidence="2" id="KW-0547">Nucleotide-binding</keyword>
<dbReference type="GO" id="GO:0035999">
    <property type="term" value="P:tetrahydrofolate interconversion"/>
    <property type="evidence" value="ECO:0007669"/>
    <property type="project" value="TreeGrafter"/>
</dbReference>
<protein>
    <recommendedName>
        <fullName evidence="5">5-formyltetrahydrofolate cyclo-ligase</fullName>
        <ecNumber evidence="5">6.3.3.2</ecNumber>
    </recommendedName>
</protein>
<dbReference type="GO" id="GO:0005524">
    <property type="term" value="F:ATP binding"/>
    <property type="evidence" value="ECO:0007669"/>
    <property type="project" value="UniProtKB-KW"/>
</dbReference>
<reference evidence="7" key="1">
    <citation type="submission" date="2022-11" db="UniProtKB">
        <authorList>
            <consortium name="WormBaseParasite"/>
        </authorList>
    </citation>
    <scope>IDENTIFICATION</scope>
</reference>
<evidence type="ECO:0000313" key="6">
    <source>
        <dbReference type="Proteomes" id="UP000887578"/>
    </source>
</evidence>
<comment type="catalytic activity">
    <reaction evidence="4">
        <text>(6S)-5-formyl-5,6,7,8-tetrahydrofolate + ATP = (6R)-5,10-methenyltetrahydrofolate + ADP + phosphate</text>
        <dbReference type="Rhea" id="RHEA:10488"/>
        <dbReference type="ChEBI" id="CHEBI:30616"/>
        <dbReference type="ChEBI" id="CHEBI:43474"/>
        <dbReference type="ChEBI" id="CHEBI:57455"/>
        <dbReference type="ChEBI" id="CHEBI:57457"/>
        <dbReference type="ChEBI" id="CHEBI:456216"/>
        <dbReference type="EC" id="6.3.3.2"/>
    </reaction>
</comment>
<dbReference type="InterPro" id="IPR002698">
    <property type="entry name" value="FTHF_cligase"/>
</dbReference>
<evidence type="ECO:0000313" key="7">
    <source>
        <dbReference type="WBParaSite" id="PDA_v2.g1181.t1"/>
    </source>
</evidence>
<dbReference type="GO" id="GO:0005739">
    <property type="term" value="C:mitochondrion"/>
    <property type="evidence" value="ECO:0007669"/>
    <property type="project" value="TreeGrafter"/>
</dbReference>
<name>A0A914P1W7_9BILA</name>
<keyword evidence="6" id="KW-1185">Reference proteome</keyword>
<accession>A0A914P1W7</accession>
<dbReference type="EC" id="6.3.3.2" evidence="5"/>
<dbReference type="PANTHER" id="PTHR23407:SF1">
    <property type="entry name" value="5-FORMYLTETRAHYDROFOLATE CYCLO-LIGASE"/>
    <property type="match status" value="1"/>
</dbReference>
<evidence type="ECO:0000256" key="2">
    <source>
        <dbReference type="ARBA" id="ARBA00022741"/>
    </source>
</evidence>
<keyword evidence="3" id="KW-0067">ATP-binding</keyword>
<evidence type="ECO:0000256" key="3">
    <source>
        <dbReference type="ARBA" id="ARBA00022840"/>
    </source>
</evidence>
<evidence type="ECO:0000256" key="1">
    <source>
        <dbReference type="ARBA" id="ARBA00010638"/>
    </source>
</evidence>
<dbReference type="GO" id="GO:0030272">
    <property type="term" value="F:5-formyltetrahydrofolate cyclo-ligase activity"/>
    <property type="evidence" value="ECO:0007669"/>
    <property type="project" value="UniProtKB-EC"/>
</dbReference>
<dbReference type="GO" id="GO:0009396">
    <property type="term" value="P:folic acid-containing compound biosynthetic process"/>
    <property type="evidence" value="ECO:0007669"/>
    <property type="project" value="TreeGrafter"/>
</dbReference>
<dbReference type="AlphaFoldDB" id="A0A914P1W7"/>
<dbReference type="Gene3D" id="3.40.50.10420">
    <property type="entry name" value="NagB/RpiA/CoA transferase-like"/>
    <property type="match status" value="1"/>
</dbReference>
<proteinExistence type="inferred from homology"/>
<dbReference type="InterPro" id="IPR024185">
    <property type="entry name" value="FTHF_cligase-like_sf"/>
</dbReference>
<organism evidence="6 7">
    <name type="scientific">Panagrolaimus davidi</name>
    <dbReference type="NCBI Taxonomy" id="227884"/>
    <lineage>
        <taxon>Eukaryota</taxon>
        <taxon>Metazoa</taxon>
        <taxon>Ecdysozoa</taxon>
        <taxon>Nematoda</taxon>
        <taxon>Chromadorea</taxon>
        <taxon>Rhabditida</taxon>
        <taxon>Tylenchina</taxon>
        <taxon>Panagrolaimomorpha</taxon>
        <taxon>Panagrolaimoidea</taxon>
        <taxon>Panagrolaimidae</taxon>
        <taxon>Panagrolaimus</taxon>
    </lineage>
</organism>
<sequence length="130" mass="14873">MFNLPKLTALYFFRFKKGAKEMEMLKLNGIDEFENLDTTLWGIRQPHLNSDSESYHLSGPLDLVLTPSVAFTLDGKRLGHGKGFYDQFFASHQKMFNKMPFKVGLGLKEQIIDDLPISEFDVLMDIVISP</sequence>
<evidence type="ECO:0000256" key="5">
    <source>
        <dbReference type="ARBA" id="ARBA00038966"/>
    </source>
</evidence>
<dbReference type="Pfam" id="PF01812">
    <property type="entry name" value="5-FTHF_cyc-lig"/>
    <property type="match status" value="1"/>
</dbReference>
<dbReference type="WBParaSite" id="PDA_v2.g1181.t1">
    <property type="protein sequence ID" value="PDA_v2.g1181.t1"/>
    <property type="gene ID" value="PDA_v2.g1181"/>
</dbReference>
<dbReference type="Proteomes" id="UP000887578">
    <property type="component" value="Unplaced"/>
</dbReference>
<comment type="similarity">
    <text evidence="1">Belongs to the 5-formyltetrahydrofolate cyclo-ligase family.</text>
</comment>
<dbReference type="SUPFAM" id="SSF100950">
    <property type="entry name" value="NagB/RpiA/CoA transferase-like"/>
    <property type="match status" value="1"/>
</dbReference>